<dbReference type="AlphaFoldDB" id="A0A4D8ZBB5"/>
<protein>
    <recommendedName>
        <fullName evidence="2">Myb/SANT-like domain-containing protein</fullName>
    </recommendedName>
</protein>
<comment type="caution">
    <text evidence="5">The sequence shown here is derived from an EMBL/GenBank/DDBJ whole genome shotgun (WGS) entry which is preliminary data.</text>
</comment>
<proteinExistence type="predicted"/>
<evidence type="ECO:0000313" key="6">
    <source>
        <dbReference type="EMBL" id="KAG6425154.1"/>
    </source>
</evidence>
<evidence type="ECO:0000256" key="1">
    <source>
        <dbReference type="SAM" id="MobiDB-lite"/>
    </source>
</evidence>
<dbReference type="InterPro" id="IPR024752">
    <property type="entry name" value="Myb/SANT-like_dom"/>
</dbReference>
<reference evidence="5" key="1">
    <citation type="submission" date="2018-01" db="EMBL/GenBank/DDBJ databases">
        <authorList>
            <person name="Mao J.F."/>
        </authorList>
    </citation>
    <scope>NUCLEOTIDE SEQUENCE</scope>
    <source>
        <strain evidence="5">Huo1</strain>
        <tissue evidence="5">Leaf</tissue>
    </source>
</reference>
<organism evidence="5">
    <name type="scientific">Salvia splendens</name>
    <name type="common">Scarlet sage</name>
    <dbReference type="NCBI Taxonomy" id="180675"/>
    <lineage>
        <taxon>Eukaryota</taxon>
        <taxon>Viridiplantae</taxon>
        <taxon>Streptophyta</taxon>
        <taxon>Embryophyta</taxon>
        <taxon>Tracheophyta</taxon>
        <taxon>Spermatophyta</taxon>
        <taxon>Magnoliopsida</taxon>
        <taxon>eudicotyledons</taxon>
        <taxon>Gunneridae</taxon>
        <taxon>Pentapetalae</taxon>
        <taxon>asterids</taxon>
        <taxon>lamiids</taxon>
        <taxon>Lamiales</taxon>
        <taxon>Lamiaceae</taxon>
        <taxon>Nepetoideae</taxon>
        <taxon>Mentheae</taxon>
        <taxon>Salviinae</taxon>
        <taxon>Salvia</taxon>
        <taxon>Salvia subgen. Calosphace</taxon>
        <taxon>core Calosphace</taxon>
    </lineage>
</organism>
<dbReference type="Proteomes" id="UP000298416">
    <property type="component" value="Unassembled WGS sequence"/>
</dbReference>
<dbReference type="EMBL" id="PNBA02000021">
    <property type="protein sequence ID" value="KAG6387814.1"/>
    <property type="molecule type" value="Genomic_DNA"/>
</dbReference>
<accession>A0A4D8ZBB5</accession>
<evidence type="ECO:0000313" key="4">
    <source>
        <dbReference type="EMBL" id="KAG6402827.1"/>
    </source>
</evidence>
<evidence type="ECO:0000313" key="5">
    <source>
        <dbReference type="EMBL" id="KAG6405316.1"/>
    </source>
</evidence>
<dbReference type="EMBL" id="PNBA02000012">
    <property type="protein sequence ID" value="KAG6405316.1"/>
    <property type="molecule type" value="Genomic_DNA"/>
</dbReference>
<dbReference type="EMBL" id="PNBA02000013">
    <property type="protein sequence ID" value="KAG6402827.1"/>
    <property type="molecule type" value="Genomic_DNA"/>
</dbReference>
<dbReference type="EMBL" id="PNBA02000005">
    <property type="protein sequence ID" value="KAG6425154.1"/>
    <property type="molecule type" value="Genomic_DNA"/>
</dbReference>
<feature type="domain" description="Myb/SANT-like" evidence="2">
    <location>
        <begin position="56"/>
        <end position="148"/>
    </location>
</feature>
<sequence length="291" mass="32554">MSCKIMQESPIIMQESTLNKAAMADMPLTTTLASFIPSLEMGTKIPQQGFFFYKSSWTAEVDSLLLSLIIKTKEMNKWSGSVIPIPILEEVAEVLTKEVGVPFTWPQLYERFQNLEERHILFDKVVKTNGVYWNANTNVVMAPEQVWKPILKENKLAAAYYYCGDPEFPRLRLLFGPQDIKQESAPLIFNISDTTVPVEDLNLMFKPLDGVGMAPTVELSVSVSSPPMPKVPKMKRNLFGDGFTNVGSQSNNEDMDPRIGKKYPPKPKKFPPSNLGSPHGSSCGSSNTHKY</sequence>
<feature type="region of interest" description="Disordered" evidence="1">
    <location>
        <begin position="239"/>
        <end position="291"/>
    </location>
</feature>
<reference evidence="5" key="2">
    <citation type="submission" date="2020-08" db="EMBL/GenBank/DDBJ databases">
        <title>Plant Genome Project.</title>
        <authorList>
            <person name="Zhang R.-G."/>
        </authorList>
    </citation>
    <scope>NUCLEOTIDE SEQUENCE</scope>
    <source>
        <strain evidence="5">Huo1</strain>
        <tissue evidence="5">Leaf</tissue>
    </source>
</reference>
<keyword evidence="7" id="KW-1185">Reference proteome</keyword>
<evidence type="ECO:0000313" key="7">
    <source>
        <dbReference type="Proteomes" id="UP000298416"/>
    </source>
</evidence>
<evidence type="ECO:0000313" key="3">
    <source>
        <dbReference type="EMBL" id="KAG6387814.1"/>
    </source>
</evidence>
<name>A0A4D8ZBB5_SALSN</name>
<gene>
    <name evidence="6" type="ORF">SASPL_115580</name>
    <name evidence="5" type="ORF">SASPL_132904</name>
    <name evidence="4" type="ORF">SASPL_135040</name>
    <name evidence="3" type="ORF">SASPL_153008</name>
</gene>
<feature type="compositionally biased region" description="Polar residues" evidence="1">
    <location>
        <begin position="274"/>
        <end position="291"/>
    </location>
</feature>
<evidence type="ECO:0000259" key="2">
    <source>
        <dbReference type="Pfam" id="PF12776"/>
    </source>
</evidence>
<feature type="compositionally biased region" description="Basic residues" evidence="1">
    <location>
        <begin position="260"/>
        <end position="269"/>
    </location>
</feature>
<dbReference type="Pfam" id="PF12776">
    <property type="entry name" value="Myb_DNA-bind_3"/>
    <property type="match status" value="1"/>
</dbReference>